<dbReference type="Proteomes" id="UP000317863">
    <property type="component" value="Unassembled WGS sequence"/>
</dbReference>
<sequence>MLKKEDVIRFSAGIHFSQERLFNAFLREKGIKNISISKFRVLEVLWKNKETGIVFSGICQETDLAKSTVSIMLSNMEEQGLIYRVANGTDIQNVLFYPTEEGCRYKNEYYEIMDKIYEIIYEGVSDEEKEVYEKVLSTITENYKKRIYKKKRK</sequence>
<dbReference type="PANTHER" id="PTHR42756:SF1">
    <property type="entry name" value="TRANSCRIPTIONAL REPRESSOR OF EMRAB OPERON"/>
    <property type="match status" value="1"/>
</dbReference>
<dbReference type="InterPro" id="IPR036388">
    <property type="entry name" value="WH-like_DNA-bd_sf"/>
</dbReference>
<reference evidence="5 6" key="1">
    <citation type="submission" date="2019-02" db="EMBL/GenBank/DDBJ databases">
        <title>Peptostreptococcaceae bacterium ZHW00191 nov., a new bacterium isolated from the human gut.</title>
        <authorList>
            <person name="Zhou H.-W."/>
            <person name="Chen X.-J."/>
        </authorList>
    </citation>
    <scope>NUCLEOTIDE SEQUENCE [LARGE SCALE GENOMIC DNA]</scope>
    <source>
        <strain evidence="5 6">ZHW00191</strain>
    </source>
</reference>
<dbReference type="GO" id="GO:0003677">
    <property type="term" value="F:DNA binding"/>
    <property type="evidence" value="ECO:0007669"/>
    <property type="project" value="UniProtKB-KW"/>
</dbReference>
<comment type="caution">
    <text evidence="5">The sequence shown here is derived from an EMBL/GenBank/DDBJ whole genome shotgun (WGS) entry which is preliminary data.</text>
</comment>
<protein>
    <recommendedName>
        <fullName evidence="4">HTH marR-type domain-containing protein</fullName>
    </recommendedName>
</protein>
<dbReference type="InterPro" id="IPR000835">
    <property type="entry name" value="HTH_MarR-typ"/>
</dbReference>
<gene>
    <name evidence="5" type="ORF">EXD82_03790</name>
</gene>
<dbReference type="InterPro" id="IPR036390">
    <property type="entry name" value="WH_DNA-bd_sf"/>
</dbReference>
<evidence type="ECO:0000313" key="6">
    <source>
        <dbReference type="Proteomes" id="UP000317863"/>
    </source>
</evidence>
<keyword evidence="2" id="KW-0238">DNA-binding</keyword>
<dbReference type="GO" id="GO:0003700">
    <property type="term" value="F:DNA-binding transcription factor activity"/>
    <property type="evidence" value="ECO:0007669"/>
    <property type="project" value="InterPro"/>
</dbReference>
<keyword evidence="1" id="KW-0805">Transcription regulation</keyword>
<keyword evidence="3" id="KW-0804">Transcription</keyword>
<keyword evidence="6" id="KW-1185">Reference proteome</keyword>
<feature type="domain" description="HTH marR-type" evidence="4">
    <location>
        <begin position="1"/>
        <end position="141"/>
    </location>
</feature>
<dbReference type="PROSITE" id="PS50995">
    <property type="entry name" value="HTH_MARR_2"/>
    <property type="match status" value="1"/>
</dbReference>
<dbReference type="SMART" id="SM00347">
    <property type="entry name" value="HTH_MARR"/>
    <property type="match status" value="1"/>
</dbReference>
<name>A0A544QWA3_9FIRM</name>
<dbReference type="PANTHER" id="PTHR42756">
    <property type="entry name" value="TRANSCRIPTIONAL REGULATOR, MARR"/>
    <property type="match status" value="1"/>
</dbReference>
<dbReference type="RefSeq" id="WP_142535579.1">
    <property type="nucleotide sequence ID" value="NZ_SGJB01000005.1"/>
</dbReference>
<dbReference type="SUPFAM" id="SSF46785">
    <property type="entry name" value="Winged helix' DNA-binding domain"/>
    <property type="match status" value="1"/>
</dbReference>
<dbReference type="EMBL" id="SGJB01000005">
    <property type="protein sequence ID" value="TQQ84974.1"/>
    <property type="molecule type" value="Genomic_DNA"/>
</dbReference>
<evidence type="ECO:0000313" key="5">
    <source>
        <dbReference type="EMBL" id="TQQ84974.1"/>
    </source>
</evidence>
<evidence type="ECO:0000256" key="2">
    <source>
        <dbReference type="ARBA" id="ARBA00023125"/>
    </source>
</evidence>
<evidence type="ECO:0000256" key="3">
    <source>
        <dbReference type="ARBA" id="ARBA00023163"/>
    </source>
</evidence>
<evidence type="ECO:0000256" key="1">
    <source>
        <dbReference type="ARBA" id="ARBA00023015"/>
    </source>
</evidence>
<dbReference type="AlphaFoldDB" id="A0A544QWA3"/>
<accession>A0A544QWA3</accession>
<dbReference type="OrthoDB" id="384891at2"/>
<evidence type="ECO:0000259" key="4">
    <source>
        <dbReference type="PROSITE" id="PS50995"/>
    </source>
</evidence>
<dbReference type="Pfam" id="PF12802">
    <property type="entry name" value="MarR_2"/>
    <property type="match status" value="1"/>
</dbReference>
<dbReference type="Gene3D" id="1.10.10.10">
    <property type="entry name" value="Winged helix-like DNA-binding domain superfamily/Winged helix DNA-binding domain"/>
    <property type="match status" value="1"/>
</dbReference>
<organism evidence="5 6">
    <name type="scientific">Peptacetobacter hominis</name>
    <dbReference type="NCBI Taxonomy" id="2743610"/>
    <lineage>
        <taxon>Bacteria</taxon>
        <taxon>Bacillati</taxon>
        <taxon>Bacillota</taxon>
        <taxon>Clostridia</taxon>
        <taxon>Peptostreptococcales</taxon>
        <taxon>Peptostreptococcaceae</taxon>
        <taxon>Peptacetobacter</taxon>
    </lineage>
</organism>
<proteinExistence type="predicted"/>